<dbReference type="RefSeq" id="WP_110894701.1">
    <property type="nucleotide sequence ID" value="NZ_CP054614.1"/>
</dbReference>
<dbReference type="Proteomes" id="UP000509327">
    <property type="component" value="Chromosome"/>
</dbReference>
<protein>
    <submittedName>
        <fullName evidence="1">RsfA family transcription factor</fullName>
    </submittedName>
    <submittedName>
        <fullName evidence="2">RsfA family transcriptional regulator</fullName>
    </submittedName>
</protein>
<dbReference type="Proteomes" id="UP000247790">
    <property type="component" value="Unassembled WGS sequence"/>
</dbReference>
<dbReference type="OrthoDB" id="2845592at2"/>
<organism evidence="1 3">
    <name type="scientific">Paenibacillus barcinonensis</name>
    <dbReference type="NCBI Taxonomy" id="198119"/>
    <lineage>
        <taxon>Bacteria</taxon>
        <taxon>Bacillati</taxon>
        <taxon>Bacillota</taxon>
        <taxon>Bacilli</taxon>
        <taxon>Bacillales</taxon>
        <taxon>Paenibacillaceae</taxon>
        <taxon>Paenibacillus</taxon>
    </lineage>
</organism>
<proteinExistence type="predicted"/>
<accession>A0A2V4VDB5</accession>
<gene>
    <name evidence="1" type="ORF">DFQ00_102367</name>
    <name evidence="2" type="ORF">HUB98_06045</name>
</gene>
<dbReference type="AlphaFoldDB" id="A0A2V4VDB5"/>
<evidence type="ECO:0000313" key="1">
    <source>
        <dbReference type="EMBL" id="PYE51572.1"/>
    </source>
</evidence>
<evidence type="ECO:0000313" key="4">
    <source>
        <dbReference type="Proteomes" id="UP000509327"/>
    </source>
</evidence>
<evidence type="ECO:0000313" key="2">
    <source>
        <dbReference type="EMBL" id="QKS55941.1"/>
    </source>
</evidence>
<dbReference type="EMBL" id="QJSW01000002">
    <property type="protein sequence ID" value="PYE51572.1"/>
    <property type="molecule type" value="Genomic_DNA"/>
</dbReference>
<reference evidence="1 3" key="1">
    <citation type="submission" date="2018-06" db="EMBL/GenBank/DDBJ databases">
        <title>Genomic Encyclopedia of Type Strains, Phase III (KMG-III): the genomes of soil and plant-associated and newly described type strains.</title>
        <authorList>
            <person name="Whitman W."/>
        </authorList>
    </citation>
    <scope>NUCLEOTIDE SEQUENCE [LARGE SCALE GENOMIC DNA]</scope>
    <source>
        <strain evidence="1 3">CECT 7022</strain>
    </source>
</reference>
<name>A0A2V4VDB5_PAEBA</name>
<dbReference type="PANTHER" id="PTHR41302:SF2">
    <property type="entry name" value="PRESPORE SPECIFIC TRANSCRIPTIONAL ACTIVATOR RSFA"/>
    <property type="match status" value="1"/>
</dbReference>
<keyword evidence="4" id="KW-1185">Reference proteome</keyword>
<dbReference type="InterPro" id="IPR014243">
    <property type="entry name" value="RsfA-like"/>
</dbReference>
<sequence length="160" mass="18174">MKRKDGWNVDDDNLLASTVLMYIESGKTQLKAFEDVGLKLSRTSAACGFRWNSTVRHRYIKSIAEAKTHKIKRNYKKTYSNEELSIDSIISCLLALKDDLQRAEIEKSIISKKIQNVSLEINARRSERHLDALANKEALSLLLSKAAELGLFEHNKKPAI</sequence>
<dbReference type="EMBL" id="CP054614">
    <property type="protein sequence ID" value="QKS55941.1"/>
    <property type="molecule type" value="Genomic_DNA"/>
</dbReference>
<dbReference type="PANTHER" id="PTHR41302">
    <property type="entry name" value="PRESPORE-SPECIFIC TRANSCRIPTIONAL REGULATOR RSFA-RELATED"/>
    <property type="match status" value="1"/>
</dbReference>
<reference evidence="2 4" key="2">
    <citation type="submission" date="2020-06" db="EMBL/GenBank/DDBJ databases">
        <title>Complete genome of Paenibacillus barcinonensis KACC11450.</title>
        <authorList>
            <person name="Kim M."/>
            <person name="Park Y.-J."/>
            <person name="Shin J.-H."/>
        </authorList>
    </citation>
    <scope>NUCLEOTIDE SEQUENCE [LARGE SCALE GENOMIC DNA]</scope>
    <source>
        <strain evidence="2 4">KACC11450</strain>
    </source>
</reference>
<evidence type="ECO:0000313" key="3">
    <source>
        <dbReference type="Proteomes" id="UP000247790"/>
    </source>
</evidence>